<comment type="caution">
    <text evidence="2">The sequence shown here is derived from an EMBL/GenBank/DDBJ whole genome shotgun (WGS) entry which is preliminary data.</text>
</comment>
<evidence type="ECO:0000256" key="1">
    <source>
        <dbReference type="SAM" id="MobiDB-lite"/>
    </source>
</evidence>
<dbReference type="Proteomes" id="UP001230426">
    <property type="component" value="Unassembled WGS sequence"/>
</dbReference>
<sequence length="71" mass="7863">MRTSGSSNTTRTVMPAMMDRDGRLDGPALYEMAELRGLTDQRVRVCLRGHSGWSAVVDGGLCSWPRPGWPR</sequence>
<name>A0ABT9RIA4_9ACTN</name>
<proteinExistence type="predicted"/>
<keyword evidence="3" id="KW-1185">Reference proteome</keyword>
<feature type="region of interest" description="Disordered" evidence="1">
    <location>
        <begin position="1"/>
        <end position="20"/>
    </location>
</feature>
<protein>
    <submittedName>
        <fullName evidence="2">Uncharacterized protein</fullName>
    </submittedName>
</protein>
<accession>A0ABT9RIA4</accession>
<reference evidence="2 3" key="1">
    <citation type="submission" date="2023-07" db="EMBL/GenBank/DDBJ databases">
        <title>Sequencing the genomes of 1000 actinobacteria strains.</title>
        <authorList>
            <person name="Klenk H.-P."/>
        </authorList>
    </citation>
    <scope>NUCLEOTIDE SEQUENCE [LARGE SCALE GENOMIC DNA]</scope>
    <source>
        <strain evidence="2 3">DSM 44109</strain>
    </source>
</reference>
<evidence type="ECO:0000313" key="2">
    <source>
        <dbReference type="EMBL" id="MDP9869026.1"/>
    </source>
</evidence>
<dbReference type="EMBL" id="JAUSRB010000002">
    <property type="protein sequence ID" value="MDP9869026.1"/>
    <property type="molecule type" value="Genomic_DNA"/>
</dbReference>
<gene>
    <name evidence="2" type="ORF">J2S55_008292</name>
</gene>
<organism evidence="2 3">
    <name type="scientific">Streptosporangium brasiliense</name>
    <dbReference type="NCBI Taxonomy" id="47480"/>
    <lineage>
        <taxon>Bacteria</taxon>
        <taxon>Bacillati</taxon>
        <taxon>Actinomycetota</taxon>
        <taxon>Actinomycetes</taxon>
        <taxon>Streptosporangiales</taxon>
        <taxon>Streptosporangiaceae</taxon>
        <taxon>Streptosporangium</taxon>
    </lineage>
</organism>
<evidence type="ECO:0000313" key="3">
    <source>
        <dbReference type="Proteomes" id="UP001230426"/>
    </source>
</evidence>
<feature type="compositionally biased region" description="Polar residues" evidence="1">
    <location>
        <begin position="1"/>
        <end position="12"/>
    </location>
</feature>